<dbReference type="Proteomes" id="UP000594262">
    <property type="component" value="Unplaced"/>
</dbReference>
<dbReference type="EnsemblMetazoa" id="CLYHEMT013573.1">
    <property type="protein sequence ID" value="CLYHEMP013573.1"/>
    <property type="gene ID" value="CLYHEMG013573"/>
</dbReference>
<name>A0A7M5WVJ6_9CNID</name>
<keyword evidence="3" id="KW-0175">Coiled coil</keyword>
<dbReference type="AlphaFoldDB" id="A0A7M5WVJ6"/>
<dbReference type="SUPFAM" id="SSF52540">
    <property type="entry name" value="P-loop containing nucleoside triphosphate hydrolases"/>
    <property type="match status" value="1"/>
</dbReference>
<evidence type="ECO:0000256" key="4">
    <source>
        <dbReference type="SAM" id="Phobius"/>
    </source>
</evidence>
<proteinExistence type="inferred from homology"/>
<dbReference type="Pfam" id="PF04548">
    <property type="entry name" value="AIG1"/>
    <property type="match status" value="1"/>
</dbReference>
<reference evidence="6" key="1">
    <citation type="submission" date="2021-01" db="UniProtKB">
        <authorList>
            <consortium name="EnsemblMetazoa"/>
        </authorList>
    </citation>
    <scope>IDENTIFICATION</scope>
</reference>
<keyword evidence="7" id="KW-1185">Reference proteome</keyword>
<evidence type="ECO:0000256" key="3">
    <source>
        <dbReference type="SAM" id="Coils"/>
    </source>
</evidence>
<dbReference type="InterPro" id="IPR006703">
    <property type="entry name" value="G_AIG1"/>
</dbReference>
<feature type="transmembrane region" description="Helical" evidence="4">
    <location>
        <begin position="291"/>
        <end position="311"/>
    </location>
</feature>
<dbReference type="GO" id="GO:0005525">
    <property type="term" value="F:GTP binding"/>
    <property type="evidence" value="ECO:0007669"/>
    <property type="project" value="InterPro"/>
</dbReference>
<evidence type="ECO:0000256" key="1">
    <source>
        <dbReference type="ARBA" id="ARBA00008535"/>
    </source>
</evidence>
<keyword evidence="4" id="KW-0472">Membrane</keyword>
<feature type="domain" description="AIG1-type G" evidence="5">
    <location>
        <begin position="9"/>
        <end position="107"/>
    </location>
</feature>
<keyword evidence="4" id="KW-1133">Transmembrane helix</keyword>
<dbReference type="OrthoDB" id="5985928at2759"/>
<dbReference type="CDD" id="cd00882">
    <property type="entry name" value="Ras_like_GTPase"/>
    <property type="match status" value="1"/>
</dbReference>
<sequence length="356" mass="40363">MSIGEDEMRIMSVGPSGVGKSTIGNKLLGLKSKDIDYFKTGASSHSCTQEPRTVRSGKLTYTDLPGIPDTNPRNTKAFYDLIIDEAKKPLTAVFFVFAVDMRMDKHSIDRLKQCGLLFREINKCSAAKLLILNDFNAWSNPEGLEEDDEEYFDEKAKHDKARNEAHIDFEQAIKKIVRINFNFTVVCYGLNKKINQEHNMDTRLSFFKSMLKTFPCEPSPSLLNFENLEKIVLEAKDKQDYEKIFIQEQENHIKSLEKSIKNLKVTRVRAIATGLPLMVGGLVLVPFTLGISGYGVVAAAFSAAATTFICIREIKSKELELETARETIDKEKLEEAVQEYKSKCEYFEELKNALKE</sequence>
<organism evidence="6 7">
    <name type="scientific">Clytia hemisphaerica</name>
    <dbReference type="NCBI Taxonomy" id="252671"/>
    <lineage>
        <taxon>Eukaryota</taxon>
        <taxon>Metazoa</taxon>
        <taxon>Cnidaria</taxon>
        <taxon>Hydrozoa</taxon>
        <taxon>Hydroidolina</taxon>
        <taxon>Leptothecata</taxon>
        <taxon>Obeliida</taxon>
        <taxon>Clytiidae</taxon>
        <taxon>Clytia</taxon>
    </lineage>
</organism>
<protein>
    <recommendedName>
        <fullName evidence="5">AIG1-type G domain-containing protein</fullName>
    </recommendedName>
</protein>
<feature type="coiled-coil region" evidence="3">
    <location>
        <begin position="314"/>
        <end position="350"/>
    </location>
</feature>
<comment type="similarity">
    <text evidence="1">Belongs to the TRAFAC class TrmE-Era-EngA-EngB-Septin-like GTPase superfamily. AIG1/Toc34/Toc159-like paraseptin GTPase family. IAN subfamily.</text>
</comment>
<evidence type="ECO:0000259" key="5">
    <source>
        <dbReference type="Pfam" id="PF04548"/>
    </source>
</evidence>
<keyword evidence="4" id="KW-0812">Transmembrane</keyword>
<dbReference type="InterPro" id="IPR027417">
    <property type="entry name" value="P-loop_NTPase"/>
</dbReference>
<keyword evidence="2" id="KW-0547">Nucleotide-binding</keyword>
<evidence type="ECO:0000313" key="6">
    <source>
        <dbReference type="EnsemblMetazoa" id="CLYHEMP013573.1"/>
    </source>
</evidence>
<dbReference type="Gene3D" id="3.40.50.300">
    <property type="entry name" value="P-loop containing nucleotide triphosphate hydrolases"/>
    <property type="match status" value="1"/>
</dbReference>
<evidence type="ECO:0000313" key="7">
    <source>
        <dbReference type="Proteomes" id="UP000594262"/>
    </source>
</evidence>
<evidence type="ECO:0000256" key="2">
    <source>
        <dbReference type="ARBA" id="ARBA00022741"/>
    </source>
</evidence>
<accession>A0A7M5WVJ6</accession>